<gene>
    <name evidence="1" type="ORF">EDD18DRAFT_1113408</name>
</gene>
<sequence>MCKTGLINPHGCPQRYLKVIVIKAYYVIIMPIPNFCPAHTAVTRSCLLDCAYTIFLYGQYVNRSTMVKTDQSWSPVSHGLLSCQTGKPLRKDWEIEVMNVHFAYSAQRFAEADYRLYGICEPNGLHSIKQGGFVFRPDELNLDLLMAPLLQRPYTYITKTSLWTLSIQIFDNNQQINWNLLHFQTVCVNNTVKSRIKNSGIWCTTPDRLTRTDVPGGISNLSLCKPFLLLSSRPSTSTFLDLEAGISHDNEVDSLYEDSDEDFIAEEDSVDSTTESTAFDRATALTVDDESQAWTSFLERARSCANDLKSSLETECGWEESVVFLLHTISPEDSRRALASSVTNLYMPGCWVTVRHGHSRGDVGIVSKMYPWGCKVLIMPRLYLPHDMDRRRIAVGSQPEPNLFDPAALEKTGHHAVKEGQSSHHFWRSTYDHDLLVHRIYFSQLNIANEIPQKLADLFAQSAHPLVHRNIGSLPRVSEWCFQVGEAITDISRHISRTINGVGEHGLEVKFADGLFPVRWADCKKEFEIGIYVEITGEEHATRWSGWIHGIDDGLLHLISRSSPENEQIEICGVHPNCVSAIAPPHIASIQQDNHSQHQGNTMSIVPWKGVMVQVIKPGHRWRGKTGYMVNVNIAMDQRRNKEILQILVQLLHYDPNAPFVSLWFSYHDIINEESWLPLNEAHPLVKDTDFFHHVIPVTNVLEKRGRRLPPEPVAPPWSVTPQPDPTEQCLSPAWNPSAPDPPPIQYWCLDHRLLNSRFRMQYNNLKITALVHYDLTLHEIVCIRDDTLL</sequence>
<evidence type="ECO:0000313" key="1">
    <source>
        <dbReference type="EMBL" id="KAK0480967.1"/>
    </source>
</evidence>
<dbReference type="AlphaFoldDB" id="A0AA39PB59"/>
<accession>A0AA39PB59</accession>
<organism evidence="1 2">
    <name type="scientific">Armillaria luteobubalina</name>
    <dbReference type="NCBI Taxonomy" id="153913"/>
    <lineage>
        <taxon>Eukaryota</taxon>
        <taxon>Fungi</taxon>
        <taxon>Dikarya</taxon>
        <taxon>Basidiomycota</taxon>
        <taxon>Agaricomycotina</taxon>
        <taxon>Agaricomycetes</taxon>
        <taxon>Agaricomycetidae</taxon>
        <taxon>Agaricales</taxon>
        <taxon>Marasmiineae</taxon>
        <taxon>Physalacriaceae</taxon>
        <taxon>Armillaria</taxon>
    </lineage>
</organism>
<dbReference type="EMBL" id="JAUEPU010000079">
    <property type="protein sequence ID" value="KAK0480967.1"/>
    <property type="molecule type" value="Genomic_DNA"/>
</dbReference>
<keyword evidence="2" id="KW-1185">Reference proteome</keyword>
<reference evidence="1" key="1">
    <citation type="submission" date="2023-06" db="EMBL/GenBank/DDBJ databases">
        <authorList>
            <consortium name="Lawrence Berkeley National Laboratory"/>
            <person name="Ahrendt S."/>
            <person name="Sahu N."/>
            <person name="Indic B."/>
            <person name="Wong-Bajracharya J."/>
            <person name="Merenyi Z."/>
            <person name="Ke H.-M."/>
            <person name="Monk M."/>
            <person name="Kocsube S."/>
            <person name="Drula E."/>
            <person name="Lipzen A."/>
            <person name="Balint B."/>
            <person name="Henrissat B."/>
            <person name="Andreopoulos B."/>
            <person name="Martin F.M."/>
            <person name="Harder C.B."/>
            <person name="Rigling D."/>
            <person name="Ford K.L."/>
            <person name="Foster G.D."/>
            <person name="Pangilinan J."/>
            <person name="Papanicolaou A."/>
            <person name="Barry K."/>
            <person name="LaButti K."/>
            <person name="Viragh M."/>
            <person name="Koriabine M."/>
            <person name="Yan M."/>
            <person name="Riley R."/>
            <person name="Champramary S."/>
            <person name="Plett K.L."/>
            <person name="Tsai I.J."/>
            <person name="Slot J."/>
            <person name="Sipos G."/>
            <person name="Plett J."/>
            <person name="Nagy L.G."/>
            <person name="Grigoriev I.V."/>
        </authorList>
    </citation>
    <scope>NUCLEOTIDE SEQUENCE</scope>
    <source>
        <strain evidence="1">HWK02</strain>
    </source>
</reference>
<name>A0AA39PB59_9AGAR</name>
<evidence type="ECO:0000313" key="2">
    <source>
        <dbReference type="Proteomes" id="UP001175228"/>
    </source>
</evidence>
<dbReference type="Proteomes" id="UP001175228">
    <property type="component" value="Unassembled WGS sequence"/>
</dbReference>
<comment type="caution">
    <text evidence="1">The sequence shown here is derived from an EMBL/GenBank/DDBJ whole genome shotgun (WGS) entry which is preliminary data.</text>
</comment>
<protein>
    <submittedName>
        <fullName evidence="1">Uncharacterized protein</fullName>
    </submittedName>
</protein>
<proteinExistence type="predicted"/>